<dbReference type="EMBL" id="LAZR01000278">
    <property type="protein sequence ID" value="KKN77460.1"/>
    <property type="molecule type" value="Genomic_DNA"/>
</dbReference>
<reference evidence="2" key="1">
    <citation type="journal article" date="2015" name="Nature">
        <title>Complex archaea that bridge the gap between prokaryotes and eukaryotes.</title>
        <authorList>
            <person name="Spang A."/>
            <person name="Saw J.H."/>
            <person name="Jorgensen S.L."/>
            <person name="Zaremba-Niedzwiedzka K."/>
            <person name="Martijn J."/>
            <person name="Lind A.E."/>
            <person name="van Eijk R."/>
            <person name="Schleper C."/>
            <person name="Guy L."/>
            <person name="Ettema T.J."/>
        </authorList>
    </citation>
    <scope>NUCLEOTIDE SEQUENCE</scope>
</reference>
<dbReference type="InterPro" id="IPR038726">
    <property type="entry name" value="PDDEXK_AddAB-type"/>
</dbReference>
<organism evidence="2">
    <name type="scientific">marine sediment metagenome</name>
    <dbReference type="NCBI Taxonomy" id="412755"/>
    <lineage>
        <taxon>unclassified sequences</taxon>
        <taxon>metagenomes</taxon>
        <taxon>ecological metagenomes</taxon>
    </lineage>
</organism>
<feature type="domain" description="PD-(D/E)XK endonuclease-like" evidence="1">
    <location>
        <begin position="7"/>
        <end position="312"/>
    </location>
</feature>
<protein>
    <recommendedName>
        <fullName evidence="1">PD-(D/E)XK endonuclease-like domain-containing protein</fullName>
    </recommendedName>
</protein>
<comment type="caution">
    <text evidence="2">The sequence shown here is derived from an EMBL/GenBank/DDBJ whole genome shotgun (WGS) entry which is preliminary data.</text>
</comment>
<proteinExistence type="predicted"/>
<accession>A0A0F9T8C7</accession>
<name>A0A0F9T8C7_9ZZZZ</name>
<dbReference type="AlphaFoldDB" id="A0A0F9T8C7"/>
<evidence type="ECO:0000313" key="2">
    <source>
        <dbReference type="EMBL" id="KKN77460.1"/>
    </source>
</evidence>
<sequence>MTKKKWRLSASFFSAFKACAMRCKLKYVLGLVPIKTTDSLRMGTNWHSILEITKMKPGSVCPECSNTKKNPECPLCEGTDILPDDMMDAVIRHLNKAYETVPMSKTKAEWLTERAILLYSLCGYNWVYAEDNYEVVAEEIEFNLSVLNPATGRALPNVTLRGKIDKIVRSPNGVYYIDEHKSTGSSIDSDSTFWSHLTLDTQTKLYPYAAQRLQLAGDLEEYGIKPTDPLIRGVRYDVWHKPGIGPKKLTQADSQKLVETGEYLGEEFSIEVSCDSVEQAFEELNDRAAPKIILINGESAEVEPGKKEGTCAIRETPEMFGTRLLADIGERQEFYFARREISRTDKELEALAWDIYNIYHTIKFMYKSNAWWTNEQQCEAKFRCSYIPICYNNVNVDDGTVPDGFKCIFKKEKEK</sequence>
<evidence type="ECO:0000259" key="1">
    <source>
        <dbReference type="Pfam" id="PF12705"/>
    </source>
</evidence>
<dbReference type="Pfam" id="PF12705">
    <property type="entry name" value="PDDEXK_1"/>
    <property type="match status" value="1"/>
</dbReference>
<gene>
    <name evidence="2" type="ORF">LCGC14_0360190</name>
</gene>